<evidence type="ECO:0000256" key="2">
    <source>
        <dbReference type="ARBA" id="ARBA00001974"/>
    </source>
</evidence>
<evidence type="ECO:0000256" key="9">
    <source>
        <dbReference type="ARBA" id="ARBA00022857"/>
    </source>
</evidence>
<dbReference type="OrthoDB" id="1856718at2759"/>
<dbReference type="PROSITE" id="PS51384">
    <property type="entry name" value="FAD_FR"/>
    <property type="match status" value="1"/>
</dbReference>
<keyword evidence="5" id="KW-0813">Transport</keyword>
<evidence type="ECO:0000259" key="15">
    <source>
        <dbReference type="PROSITE" id="PS51384"/>
    </source>
</evidence>
<dbReference type="PANTHER" id="PTHR19384:SF109">
    <property type="entry name" value="SULFITE REDUCTASE [NADPH] FLAVOPROTEIN COMPONENT"/>
    <property type="match status" value="1"/>
</dbReference>
<keyword evidence="6" id="KW-0285">Flavoprotein</keyword>
<dbReference type="SUPFAM" id="SSF53323">
    <property type="entry name" value="Pyruvate-ferredoxin oxidoreductase, PFOR, domain III"/>
    <property type="match status" value="1"/>
</dbReference>
<keyword evidence="9" id="KW-0521">NADP</keyword>
<dbReference type="Pfam" id="PF00175">
    <property type="entry name" value="NAD_binding_1"/>
    <property type="match status" value="1"/>
</dbReference>
<dbReference type="FunFam" id="1.20.990.10:FF:000010">
    <property type="entry name" value="Sulfite reductase [NADPH] flavoprotein component"/>
    <property type="match status" value="1"/>
</dbReference>
<dbReference type="InterPro" id="IPR017938">
    <property type="entry name" value="Riboflavin_synthase-like_b-brl"/>
</dbReference>
<dbReference type="PRINTS" id="PR00371">
    <property type="entry name" value="FPNCR"/>
</dbReference>
<comment type="cofactor">
    <cofactor evidence="1">
        <name>FMN</name>
        <dbReference type="ChEBI" id="CHEBI:58210"/>
    </cofactor>
</comment>
<evidence type="ECO:0000256" key="12">
    <source>
        <dbReference type="ARBA" id="ARBA00052219"/>
    </source>
</evidence>
<evidence type="ECO:0000256" key="10">
    <source>
        <dbReference type="ARBA" id="ARBA00022982"/>
    </source>
</evidence>
<proteinExistence type="predicted"/>
<dbReference type="Gene3D" id="3.40.920.10">
    <property type="entry name" value="Pyruvate-ferredoxin oxidoreductase, PFOR, domain III"/>
    <property type="match status" value="1"/>
</dbReference>
<comment type="cofactor">
    <cofactor evidence="2">
        <name>FAD</name>
        <dbReference type="ChEBI" id="CHEBI:57692"/>
    </cofactor>
</comment>
<evidence type="ECO:0000256" key="14">
    <source>
        <dbReference type="SAM" id="MobiDB-lite"/>
    </source>
</evidence>
<dbReference type="AlphaFoldDB" id="A0A5C3LL08"/>
<dbReference type="SUPFAM" id="SSF63380">
    <property type="entry name" value="Riboflavin synthase domain-like"/>
    <property type="match status" value="1"/>
</dbReference>
<dbReference type="InterPro" id="IPR009014">
    <property type="entry name" value="Transketo_C/PFOR_II"/>
</dbReference>
<dbReference type="InterPro" id="IPR023173">
    <property type="entry name" value="NADPH_Cyt_P450_Rdtase_alpha"/>
</dbReference>
<name>A0A5C3LL08_COPMA</name>
<dbReference type="PANTHER" id="PTHR19384">
    <property type="entry name" value="NITRIC OXIDE SYNTHASE-RELATED"/>
    <property type="match status" value="1"/>
</dbReference>
<dbReference type="EMBL" id="ML210150">
    <property type="protein sequence ID" value="TFK29351.1"/>
    <property type="molecule type" value="Genomic_DNA"/>
</dbReference>
<dbReference type="EC" id="1.8.1.2" evidence="4"/>
<feature type="domain" description="FAD-binding FR-type" evidence="15">
    <location>
        <begin position="677"/>
        <end position="908"/>
    </location>
</feature>
<keyword evidence="11" id="KW-0560">Oxidoreductase</keyword>
<reference evidence="16 17" key="1">
    <citation type="journal article" date="2019" name="Nat. Ecol. Evol.">
        <title>Megaphylogeny resolves global patterns of mushroom evolution.</title>
        <authorList>
            <person name="Varga T."/>
            <person name="Krizsan K."/>
            <person name="Foldi C."/>
            <person name="Dima B."/>
            <person name="Sanchez-Garcia M."/>
            <person name="Sanchez-Ramirez S."/>
            <person name="Szollosi G.J."/>
            <person name="Szarkandi J.G."/>
            <person name="Papp V."/>
            <person name="Albert L."/>
            <person name="Andreopoulos W."/>
            <person name="Angelini C."/>
            <person name="Antonin V."/>
            <person name="Barry K.W."/>
            <person name="Bougher N.L."/>
            <person name="Buchanan P."/>
            <person name="Buyck B."/>
            <person name="Bense V."/>
            <person name="Catcheside P."/>
            <person name="Chovatia M."/>
            <person name="Cooper J."/>
            <person name="Damon W."/>
            <person name="Desjardin D."/>
            <person name="Finy P."/>
            <person name="Geml J."/>
            <person name="Haridas S."/>
            <person name="Hughes K."/>
            <person name="Justo A."/>
            <person name="Karasinski D."/>
            <person name="Kautmanova I."/>
            <person name="Kiss B."/>
            <person name="Kocsube S."/>
            <person name="Kotiranta H."/>
            <person name="LaButti K.M."/>
            <person name="Lechner B.E."/>
            <person name="Liimatainen K."/>
            <person name="Lipzen A."/>
            <person name="Lukacs Z."/>
            <person name="Mihaltcheva S."/>
            <person name="Morgado L.N."/>
            <person name="Niskanen T."/>
            <person name="Noordeloos M.E."/>
            <person name="Ohm R.A."/>
            <person name="Ortiz-Santana B."/>
            <person name="Ovrebo C."/>
            <person name="Racz N."/>
            <person name="Riley R."/>
            <person name="Savchenko A."/>
            <person name="Shiryaev A."/>
            <person name="Soop K."/>
            <person name="Spirin V."/>
            <person name="Szebenyi C."/>
            <person name="Tomsovsky M."/>
            <person name="Tulloss R.E."/>
            <person name="Uehling J."/>
            <person name="Grigoriev I.V."/>
            <person name="Vagvolgyi C."/>
            <person name="Papp T."/>
            <person name="Martin F.M."/>
            <person name="Miettinen O."/>
            <person name="Hibbett D.S."/>
            <person name="Nagy L.G."/>
        </authorList>
    </citation>
    <scope>NUCLEOTIDE SEQUENCE [LARGE SCALE GENOMIC DNA]</scope>
    <source>
        <strain evidence="16 17">CBS 121175</strain>
    </source>
</reference>
<keyword evidence="8" id="KW-0274">FAD</keyword>
<comment type="function">
    <text evidence="13">This enzyme catalyzes the 6-electron reduction of sulfite to sulfide. This is one of several activities required for the biosynthesis of L-cysteine from sulfate.</text>
</comment>
<dbReference type="SUPFAM" id="SSF52922">
    <property type="entry name" value="TK C-terminal domain-like"/>
    <property type="match status" value="1"/>
</dbReference>
<dbReference type="InterPro" id="IPR001709">
    <property type="entry name" value="Flavoprot_Pyr_Nucl_cyt_Rdtase"/>
</dbReference>
<dbReference type="CDD" id="cd06207">
    <property type="entry name" value="CyPoR_like"/>
    <property type="match status" value="1"/>
</dbReference>
<feature type="compositionally biased region" description="Low complexity" evidence="14">
    <location>
        <begin position="9"/>
        <end position="20"/>
    </location>
</feature>
<dbReference type="InterPro" id="IPR017927">
    <property type="entry name" value="FAD-bd_FR_type"/>
</dbReference>
<dbReference type="GO" id="GO:0050660">
    <property type="term" value="F:flavin adenine dinucleotide binding"/>
    <property type="evidence" value="ECO:0007669"/>
    <property type="project" value="TreeGrafter"/>
</dbReference>
<dbReference type="GO" id="GO:0004783">
    <property type="term" value="F:sulfite reductase (NADPH) activity"/>
    <property type="evidence" value="ECO:0007669"/>
    <property type="project" value="UniProtKB-EC"/>
</dbReference>
<feature type="region of interest" description="Disordered" evidence="14">
    <location>
        <begin position="1"/>
        <end position="28"/>
    </location>
</feature>
<accession>A0A5C3LL08</accession>
<evidence type="ECO:0000256" key="4">
    <source>
        <dbReference type="ARBA" id="ARBA00012604"/>
    </source>
</evidence>
<dbReference type="InterPro" id="IPR001433">
    <property type="entry name" value="OxRdtase_FAD/NAD-bd"/>
</dbReference>
<comment type="pathway">
    <text evidence="3">Sulfur metabolism; hydrogen sulfide biosynthesis; hydrogen sulfide from sulfite (NADPH route): step 1/1.</text>
</comment>
<keyword evidence="7" id="KW-0288">FMN</keyword>
<dbReference type="Proteomes" id="UP000307440">
    <property type="component" value="Unassembled WGS sequence"/>
</dbReference>
<dbReference type="GO" id="GO:0010181">
    <property type="term" value="F:FMN binding"/>
    <property type="evidence" value="ECO:0007669"/>
    <property type="project" value="TreeGrafter"/>
</dbReference>
<evidence type="ECO:0000256" key="13">
    <source>
        <dbReference type="ARBA" id="ARBA00059320"/>
    </source>
</evidence>
<dbReference type="SUPFAM" id="SSF52343">
    <property type="entry name" value="Ferredoxin reductase-like, C-terminal NADP-linked domain"/>
    <property type="match status" value="1"/>
</dbReference>
<gene>
    <name evidence="16" type="ORF">FA15DRAFT_664290</name>
</gene>
<evidence type="ECO:0000256" key="1">
    <source>
        <dbReference type="ARBA" id="ARBA00001917"/>
    </source>
</evidence>
<dbReference type="Gene3D" id="1.20.990.10">
    <property type="entry name" value="NADPH-cytochrome p450 Reductase, Chain A, domain 3"/>
    <property type="match status" value="1"/>
</dbReference>
<evidence type="ECO:0000313" key="17">
    <source>
        <dbReference type="Proteomes" id="UP000307440"/>
    </source>
</evidence>
<dbReference type="Gene3D" id="3.40.50.80">
    <property type="entry name" value="Nucleotide-binding domain of ferredoxin-NADP reductase (FNR) module"/>
    <property type="match status" value="1"/>
</dbReference>
<dbReference type="InterPro" id="IPR002869">
    <property type="entry name" value="Pyrv_flavodox_OxRed_cen"/>
</dbReference>
<evidence type="ECO:0000256" key="5">
    <source>
        <dbReference type="ARBA" id="ARBA00022448"/>
    </source>
</evidence>
<evidence type="ECO:0000256" key="11">
    <source>
        <dbReference type="ARBA" id="ARBA00023002"/>
    </source>
</evidence>
<keyword evidence="17" id="KW-1185">Reference proteome</keyword>
<evidence type="ECO:0000256" key="7">
    <source>
        <dbReference type="ARBA" id="ARBA00022643"/>
    </source>
</evidence>
<dbReference type="InterPro" id="IPR039261">
    <property type="entry name" value="FNR_nucleotide-bd"/>
</dbReference>
<dbReference type="STRING" id="230819.A0A5C3LL08"/>
<evidence type="ECO:0000256" key="8">
    <source>
        <dbReference type="ARBA" id="ARBA00022827"/>
    </source>
</evidence>
<protein>
    <recommendedName>
        <fullName evidence="4">assimilatory sulfite reductase (NADPH)</fullName>
        <ecNumber evidence="4">1.8.1.2</ecNumber>
    </recommendedName>
</protein>
<dbReference type="Gene3D" id="3.40.50.970">
    <property type="match status" value="1"/>
</dbReference>
<evidence type="ECO:0000313" key="16">
    <source>
        <dbReference type="EMBL" id="TFK29351.1"/>
    </source>
</evidence>
<evidence type="ECO:0000256" key="6">
    <source>
        <dbReference type="ARBA" id="ARBA00022630"/>
    </source>
</evidence>
<evidence type="ECO:0000256" key="3">
    <source>
        <dbReference type="ARBA" id="ARBA00004774"/>
    </source>
</evidence>
<sequence length="1062" mass="114957">MSSHNSGWSTPLSSSTTLSSPPSPRPDKAAAAHLFDNPRVQASQVIEYISSRSTSTSVVYVYDVAEQVGFGTLTKEWAGSGQGDTAPVVDLQTRAGAGLGLVGRLSQGTSVEAGRGSVLTAYTTPTGLSLMAPAFAHLPPADVSTRLVVQVPTITPIGDTLTLSPTLSSLSSIWHLLPEGVAVLLSSTPQQAVDFAAISYALKDTHVVHLFDHSSTTREIGRSLKEPRIPHSSSQSLEEALQIAGGYSFFKYTGDAHAHTALVFLNGPLALAAESVISANSVTDVGVITVNVLRPWNEAALRAVLPSSIKTVHVVDEVPNNLVQGSLFVDVFSSLYEDEHRKSVQAHRVTPGQTQDFLSSETAFLNFVAAIIPASTKLTFLRETPRTVLLFGTPRSPLATVPQVIADFFAGHKSITTRLLTDHDVFSKPGGIFASRIFLSPTADGGNPLPLPFVLNLGNESSGQSDFLAVLDHSVLKAHSLLNHAKTDSAVLISSPWSPTEAGTNLSTSAVSLIRERHLRVFNVDSKGIASNLIGSTSGSAHDAVQNLVLYLTFVRLYLGTKATEEVVFQIAQKAFGDEVLGVSTLKVNAHAWSALYPIVLPTESVDEDSASPLKNFGFNAIAVDAQDGDVLVNGARLGSWHDAAKHILFPSVYSPPAVQSDEQYPQNPALRPEIPDRTFLVTCTVNRRLTPLEYDRNVFHLEFDTTGTGLKYSIGEALGIHGWNDHQEVLDFCNSYGVDPNRLITIPVPGDDTRVHTRTVLQALEQQIDLFGKPPKSFYTDLAEYATIPVDKYALRFVGSPEGASTFKKFSDKDTLTFADVLTKYPSARPGIERLCDLIGDIKPRHYSIASAQAVVGDRVDLLVVTVDWQTPEGLTRYGQCTRYLASLKIGQKVTVSIKPSVMKLPPNSKQPLIMAGLGTGAAPFRAFLQHLAWLADQGQEIGPVYYYFGSRYQAAEYLYGEEIEAWILSGIITKAGLAFSRDGVKKSYIQHKMLEDADDLAAMLYDKQGVFYLCGPTWPVPDVYEALVAGIVKNKGITATEAGEYLESLKEEERYVLEVY</sequence>
<keyword evidence="10" id="KW-0249">Electron transport</keyword>
<dbReference type="Pfam" id="PF00667">
    <property type="entry name" value="FAD_binding_1"/>
    <property type="match status" value="1"/>
</dbReference>
<dbReference type="GO" id="GO:0005829">
    <property type="term" value="C:cytosol"/>
    <property type="evidence" value="ECO:0007669"/>
    <property type="project" value="TreeGrafter"/>
</dbReference>
<dbReference type="InterPro" id="IPR003097">
    <property type="entry name" value="CysJ-like_FAD-binding"/>
</dbReference>
<comment type="catalytic activity">
    <reaction evidence="12">
        <text>hydrogen sulfide + 3 NADP(+) + 3 H2O = sulfite + 3 NADPH + 4 H(+)</text>
        <dbReference type="Rhea" id="RHEA:13801"/>
        <dbReference type="ChEBI" id="CHEBI:15377"/>
        <dbReference type="ChEBI" id="CHEBI:15378"/>
        <dbReference type="ChEBI" id="CHEBI:17359"/>
        <dbReference type="ChEBI" id="CHEBI:29919"/>
        <dbReference type="ChEBI" id="CHEBI:57783"/>
        <dbReference type="ChEBI" id="CHEBI:58349"/>
        <dbReference type="EC" id="1.8.1.2"/>
    </reaction>
</comment>
<organism evidence="16 17">
    <name type="scientific">Coprinopsis marcescibilis</name>
    <name type="common">Agaric fungus</name>
    <name type="synonym">Psathyrella marcescibilis</name>
    <dbReference type="NCBI Taxonomy" id="230819"/>
    <lineage>
        <taxon>Eukaryota</taxon>
        <taxon>Fungi</taxon>
        <taxon>Dikarya</taxon>
        <taxon>Basidiomycota</taxon>
        <taxon>Agaricomycotina</taxon>
        <taxon>Agaricomycetes</taxon>
        <taxon>Agaricomycetidae</taxon>
        <taxon>Agaricales</taxon>
        <taxon>Agaricineae</taxon>
        <taxon>Psathyrellaceae</taxon>
        <taxon>Coprinopsis</taxon>
    </lineage>
</organism>
<dbReference type="Gene3D" id="2.40.30.10">
    <property type="entry name" value="Translation factors"/>
    <property type="match status" value="1"/>
</dbReference>